<feature type="region of interest" description="Disordered" evidence="1">
    <location>
        <begin position="366"/>
        <end position="649"/>
    </location>
</feature>
<feature type="region of interest" description="Disordered" evidence="1">
    <location>
        <begin position="122"/>
        <end position="157"/>
    </location>
</feature>
<keyword evidence="2" id="KW-0812">Transmembrane</keyword>
<dbReference type="Gene3D" id="2.60.40.1120">
    <property type="entry name" value="Carboxypeptidase-like, regulatory domain"/>
    <property type="match status" value="1"/>
</dbReference>
<dbReference type="SUPFAM" id="SSF49464">
    <property type="entry name" value="Carboxypeptidase regulatory domain-like"/>
    <property type="match status" value="1"/>
</dbReference>
<feature type="compositionally biased region" description="Pro residues" evidence="1">
    <location>
        <begin position="510"/>
        <end position="527"/>
    </location>
</feature>
<comment type="caution">
    <text evidence="4">The sequence shown here is derived from an EMBL/GenBank/DDBJ whole genome shotgun (WGS) entry which is preliminary data.</text>
</comment>
<keyword evidence="2" id="KW-1133">Transmembrane helix</keyword>
<sequence>MATKRMTLRWLRGAAASALAALTLVVLAQSPAHADGEVSITFNPGSVRVDIGGGVAPATMTLQATGAISALDVTVTGGVQGLNNQAGVDMGGGSGCQGGGNTMQCRIEPGGTAVIQLSVAPRPESNLPQGESINGSYDVTASARDGQGGGGNSGGSLPIQVVGAANPDSVPSITGTISGDGNKPLEGVKVEATDAEKATFEATTGSDGVYNIVPNGGGTIAPGEITLKATKAGYDTKTVKVNGIGGEPAQSKFTMVKKTAKPDDSGSAAPPPADNGTAAEDKDDGWGLGTWILAIVGVLFVVGGIVAIVLLLKRGKHDEEDDDLFADKPPVHTPKAAQTGLPGVYDAGPRSPVMDAPTMIHNGPLLDDEDLARYGSGGPSAAPPTTAFGPAYGDRGEQPTQMFDPRAAGPVSGAPMSGGPVSGGPVSGAPTQMFDPRGYDDRDSYGSPPPAPSRGGYDERDRGYGPPSDRDRGYGPPSQDQRGGYGDQGYGAPAPDPRGYDDRDRGYGPPAAPPPPPPMPPAAPPAPSHGGYGDRDRGYGPPSQDQRGGYGDQGYGAPAAPEPRGYDDRYAPPAQDPRGYGPPPQQSYEQDPRYDRPQQGGGYGPPPQDQRGGYDERDRDRGYGPPPPPAPPESRDGYDDRGYDDRPRW</sequence>
<reference evidence="4 5" key="1">
    <citation type="submission" date="2020-08" db="EMBL/GenBank/DDBJ databases">
        <title>Genomic Encyclopedia of Type Strains, Phase IV (KMG-IV): sequencing the most valuable type-strain genomes for metagenomic binning, comparative biology and taxonomic classification.</title>
        <authorList>
            <person name="Goeker M."/>
        </authorList>
    </citation>
    <scope>NUCLEOTIDE SEQUENCE [LARGE SCALE GENOMIC DNA]</scope>
    <source>
        <strain evidence="4 5">YIM 65646</strain>
    </source>
</reference>
<evidence type="ECO:0000256" key="2">
    <source>
        <dbReference type="SAM" id="Phobius"/>
    </source>
</evidence>
<dbReference type="AlphaFoldDB" id="A0A841FI35"/>
<feature type="compositionally biased region" description="Basic and acidic residues" evidence="1">
    <location>
        <begin position="633"/>
        <end position="649"/>
    </location>
</feature>
<keyword evidence="3" id="KW-0732">Signal</keyword>
<feature type="transmembrane region" description="Helical" evidence="2">
    <location>
        <begin position="291"/>
        <end position="312"/>
    </location>
</feature>
<feature type="chain" id="PRO_5032570268" description="Carboxypeptidase regulatory-like domain-containing protein" evidence="3">
    <location>
        <begin position="35"/>
        <end position="649"/>
    </location>
</feature>
<keyword evidence="2" id="KW-0472">Membrane</keyword>
<feature type="compositionally biased region" description="Low complexity" evidence="1">
    <location>
        <begin position="407"/>
        <end position="419"/>
    </location>
</feature>
<feature type="region of interest" description="Disordered" evidence="1">
    <location>
        <begin position="323"/>
        <end position="344"/>
    </location>
</feature>
<feature type="compositionally biased region" description="Basic and acidic residues" evidence="1">
    <location>
        <begin position="612"/>
        <end position="622"/>
    </location>
</feature>
<dbReference type="InterPro" id="IPR008969">
    <property type="entry name" value="CarboxyPept-like_regulatory"/>
</dbReference>
<protein>
    <recommendedName>
        <fullName evidence="6">Carboxypeptidase regulatory-like domain-containing protein</fullName>
    </recommendedName>
</protein>
<feature type="compositionally biased region" description="Polar residues" evidence="1">
    <location>
        <begin position="126"/>
        <end position="139"/>
    </location>
</feature>
<dbReference type="Proteomes" id="UP000548476">
    <property type="component" value="Unassembled WGS sequence"/>
</dbReference>
<organism evidence="4 5">
    <name type="scientific">Phytomonospora endophytica</name>
    <dbReference type="NCBI Taxonomy" id="714109"/>
    <lineage>
        <taxon>Bacteria</taxon>
        <taxon>Bacillati</taxon>
        <taxon>Actinomycetota</taxon>
        <taxon>Actinomycetes</taxon>
        <taxon>Micromonosporales</taxon>
        <taxon>Micromonosporaceae</taxon>
        <taxon>Phytomonospora</taxon>
    </lineage>
</organism>
<feature type="signal peptide" evidence="3">
    <location>
        <begin position="1"/>
        <end position="34"/>
    </location>
</feature>
<evidence type="ECO:0000313" key="5">
    <source>
        <dbReference type="Proteomes" id="UP000548476"/>
    </source>
</evidence>
<dbReference type="RefSeq" id="WP_184788363.1">
    <property type="nucleotide sequence ID" value="NZ_BONT01000002.1"/>
</dbReference>
<name>A0A841FI35_9ACTN</name>
<evidence type="ECO:0000256" key="3">
    <source>
        <dbReference type="SAM" id="SignalP"/>
    </source>
</evidence>
<feature type="region of interest" description="Disordered" evidence="1">
    <location>
        <begin position="256"/>
        <end position="281"/>
    </location>
</feature>
<keyword evidence="5" id="KW-1185">Reference proteome</keyword>
<gene>
    <name evidence="4" type="ORF">HNR73_003381</name>
</gene>
<evidence type="ECO:0008006" key="6">
    <source>
        <dbReference type="Google" id="ProtNLM"/>
    </source>
</evidence>
<dbReference type="EMBL" id="JACHGT010000006">
    <property type="protein sequence ID" value="MBB6035524.1"/>
    <property type="molecule type" value="Genomic_DNA"/>
</dbReference>
<feature type="compositionally biased region" description="Basic and acidic residues" evidence="1">
    <location>
        <begin position="456"/>
        <end position="473"/>
    </location>
</feature>
<accession>A0A841FI35</accession>
<evidence type="ECO:0000256" key="1">
    <source>
        <dbReference type="SAM" id="MobiDB-lite"/>
    </source>
</evidence>
<proteinExistence type="predicted"/>
<evidence type="ECO:0000313" key="4">
    <source>
        <dbReference type="EMBL" id="MBB6035524.1"/>
    </source>
</evidence>